<reference evidence="2" key="1">
    <citation type="submission" date="2021-03" db="EMBL/GenBank/DDBJ databases">
        <title>Draft genome sequence of rust myrtle Austropuccinia psidii MF-1, a brazilian biotype.</title>
        <authorList>
            <person name="Quecine M.C."/>
            <person name="Pachon D.M.R."/>
            <person name="Bonatelli M.L."/>
            <person name="Correr F.H."/>
            <person name="Franceschini L.M."/>
            <person name="Leite T.F."/>
            <person name="Margarido G.R.A."/>
            <person name="Almeida C.A."/>
            <person name="Ferrarezi J.A."/>
            <person name="Labate C.A."/>
        </authorList>
    </citation>
    <scope>NUCLEOTIDE SEQUENCE</scope>
    <source>
        <strain evidence="2">MF-1</strain>
    </source>
</reference>
<keyword evidence="3" id="KW-1185">Reference proteome</keyword>
<sequence length="70" mass="7728">MNLISFESESDEDSIPTSDTIDSNPESSDSGTDNKVIFSNNESLSALVALFICWPHLLCALSWQNCQLVF</sequence>
<dbReference type="Proteomes" id="UP000765509">
    <property type="component" value="Unassembled WGS sequence"/>
</dbReference>
<organism evidence="2 3">
    <name type="scientific">Austropuccinia psidii MF-1</name>
    <dbReference type="NCBI Taxonomy" id="1389203"/>
    <lineage>
        <taxon>Eukaryota</taxon>
        <taxon>Fungi</taxon>
        <taxon>Dikarya</taxon>
        <taxon>Basidiomycota</taxon>
        <taxon>Pucciniomycotina</taxon>
        <taxon>Pucciniomycetes</taxon>
        <taxon>Pucciniales</taxon>
        <taxon>Sphaerophragmiaceae</taxon>
        <taxon>Austropuccinia</taxon>
    </lineage>
</organism>
<gene>
    <name evidence="2" type="ORF">O181_073326</name>
</gene>
<protein>
    <submittedName>
        <fullName evidence="2">Uncharacterized protein</fullName>
    </submittedName>
</protein>
<evidence type="ECO:0000256" key="1">
    <source>
        <dbReference type="SAM" id="MobiDB-lite"/>
    </source>
</evidence>
<dbReference type="AlphaFoldDB" id="A0A9Q3F4E0"/>
<evidence type="ECO:0000313" key="3">
    <source>
        <dbReference type="Proteomes" id="UP000765509"/>
    </source>
</evidence>
<feature type="compositionally biased region" description="Polar residues" evidence="1">
    <location>
        <begin position="15"/>
        <end position="34"/>
    </location>
</feature>
<feature type="region of interest" description="Disordered" evidence="1">
    <location>
        <begin position="1"/>
        <end position="34"/>
    </location>
</feature>
<evidence type="ECO:0000313" key="2">
    <source>
        <dbReference type="EMBL" id="MBW0533611.1"/>
    </source>
</evidence>
<proteinExistence type="predicted"/>
<accession>A0A9Q3F4E0</accession>
<name>A0A9Q3F4E0_9BASI</name>
<dbReference type="EMBL" id="AVOT02038696">
    <property type="protein sequence ID" value="MBW0533611.1"/>
    <property type="molecule type" value="Genomic_DNA"/>
</dbReference>
<comment type="caution">
    <text evidence="2">The sequence shown here is derived from an EMBL/GenBank/DDBJ whole genome shotgun (WGS) entry which is preliminary data.</text>
</comment>